<dbReference type="PANTHER" id="PTHR37833:SF1">
    <property type="entry name" value="SIGNAL PEPTIDE PROTEIN"/>
    <property type="match status" value="1"/>
</dbReference>
<dbReference type="Gene3D" id="2.60.40.10">
    <property type="entry name" value="Immunoglobulins"/>
    <property type="match status" value="1"/>
</dbReference>
<sequence length="412" mass="44999">MRVLAIIVLALIGGISIGKMSGSNHSTDLVDDFGPFTEVEGFDAEQLPEYLSSLIPNDTGRIELLGDKDFDFGVMHRNTEGEHAFKIRNTGTGPLRLKVTGSTCKCTVGELESESIAPGETSDIKLTWKTRSSSAEFAQTATIQTNDPDNIELKLTVHGALVESLLTEPTDWAVGNVTSGEPIDLEMTAYSYDEAPIEIVSAEFLDAPVQELTEVHWTERKADEKTDGKHHAATQAFDFQVKINPGLRQGALNHVLRVHYKSDDLEAVSPSFDMNLSGNIVGPLRLLGGSKLEQSQKSGGGGYRFNFGTVRKGEPGDERIHLVIRGKDYDDLVVKVGEIKPENVFAVTLGEENRRGSLRSIPIDIKIKPDAPLGIIRGMKSLDTGYVMLEPQNSKLSPLKLWLTVEVTAVDN</sequence>
<dbReference type="Pfam" id="PF07610">
    <property type="entry name" value="DUF1573"/>
    <property type="match status" value="1"/>
</dbReference>
<evidence type="ECO:0008006" key="3">
    <source>
        <dbReference type="Google" id="ProtNLM"/>
    </source>
</evidence>
<reference evidence="1 2" key="1">
    <citation type="submission" date="2019-02" db="EMBL/GenBank/DDBJ databases">
        <title>Deep-cultivation of Planctomycetes and their phenomic and genomic characterization uncovers novel biology.</title>
        <authorList>
            <person name="Wiegand S."/>
            <person name="Jogler M."/>
            <person name="Boedeker C."/>
            <person name="Pinto D."/>
            <person name="Vollmers J."/>
            <person name="Rivas-Marin E."/>
            <person name="Kohn T."/>
            <person name="Peeters S.H."/>
            <person name="Heuer A."/>
            <person name="Rast P."/>
            <person name="Oberbeckmann S."/>
            <person name="Bunk B."/>
            <person name="Jeske O."/>
            <person name="Meyerdierks A."/>
            <person name="Storesund J.E."/>
            <person name="Kallscheuer N."/>
            <person name="Luecker S."/>
            <person name="Lage O.M."/>
            <person name="Pohl T."/>
            <person name="Merkel B.J."/>
            <person name="Hornburger P."/>
            <person name="Mueller R.-W."/>
            <person name="Bruemmer F."/>
            <person name="Labrenz M."/>
            <person name="Spormann A.M."/>
            <person name="Op den Camp H."/>
            <person name="Overmann J."/>
            <person name="Amann R."/>
            <person name="Jetten M.S.M."/>
            <person name="Mascher T."/>
            <person name="Medema M.H."/>
            <person name="Devos D.P."/>
            <person name="Kaster A.-K."/>
            <person name="Ovreas L."/>
            <person name="Rohde M."/>
            <person name="Galperin M.Y."/>
            <person name="Jogler C."/>
        </authorList>
    </citation>
    <scope>NUCLEOTIDE SEQUENCE [LARGE SCALE GENOMIC DNA]</scope>
    <source>
        <strain evidence="1 2">EC9</strain>
    </source>
</reference>
<accession>A0A517LUP0</accession>
<evidence type="ECO:0000313" key="2">
    <source>
        <dbReference type="Proteomes" id="UP000319557"/>
    </source>
</evidence>
<dbReference type="AlphaFoldDB" id="A0A517LUP0"/>
<dbReference type="RefSeq" id="WP_145342058.1">
    <property type="nucleotide sequence ID" value="NZ_CP036261.1"/>
</dbReference>
<evidence type="ECO:0000313" key="1">
    <source>
        <dbReference type="EMBL" id="QDS86344.1"/>
    </source>
</evidence>
<dbReference type="InterPro" id="IPR013783">
    <property type="entry name" value="Ig-like_fold"/>
</dbReference>
<gene>
    <name evidence="1" type="ORF">EC9_05050</name>
</gene>
<organism evidence="1 2">
    <name type="scientific">Rosistilla ulvae</name>
    <dbReference type="NCBI Taxonomy" id="1930277"/>
    <lineage>
        <taxon>Bacteria</taxon>
        <taxon>Pseudomonadati</taxon>
        <taxon>Planctomycetota</taxon>
        <taxon>Planctomycetia</taxon>
        <taxon>Pirellulales</taxon>
        <taxon>Pirellulaceae</taxon>
        <taxon>Rosistilla</taxon>
    </lineage>
</organism>
<keyword evidence="2" id="KW-1185">Reference proteome</keyword>
<dbReference type="KEGG" id="ruv:EC9_05050"/>
<protein>
    <recommendedName>
        <fullName evidence="3">DUF1573 domain-containing protein</fullName>
    </recommendedName>
</protein>
<dbReference type="Proteomes" id="UP000319557">
    <property type="component" value="Chromosome"/>
</dbReference>
<proteinExistence type="predicted"/>
<dbReference type="OrthoDB" id="215317at2"/>
<dbReference type="InterPro" id="IPR011467">
    <property type="entry name" value="DUF1573"/>
</dbReference>
<dbReference type="EMBL" id="CP036261">
    <property type="protein sequence ID" value="QDS86344.1"/>
    <property type="molecule type" value="Genomic_DNA"/>
</dbReference>
<dbReference type="PANTHER" id="PTHR37833">
    <property type="entry name" value="LIPOPROTEIN-RELATED"/>
    <property type="match status" value="1"/>
</dbReference>
<name>A0A517LUP0_9BACT</name>